<dbReference type="InterPro" id="IPR001811">
    <property type="entry name" value="Chemokine_IL8-like_dom"/>
</dbReference>
<evidence type="ECO:0000256" key="1">
    <source>
        <dbReference type="ARBA" id="ARBA00022514"/>
    </source>
</evidence>
<dbReference type="Pfam" id="PF00048">
    <property type="entry name" value="IL8"/>
    <property type="match status" value="1"/>
</dbReference>
<proteinExistence type="predicted"/>
<protein>
    <recommendedName>
        <fullName evidence="4">Chemokine interleukin-8-like domain-containing protein</fullName>
    </recommendedName>
</protein>
<dbReference type="GO" id="GO:0008009">
    <property type="term" value="F:chemokine activity"/>
    <property type="evidence" value="ECO:0007669"/>
    <property type="project" value="InterPro"/>
</dbReference>
<dbReference type="Proteomes" id="UP000261620">
    <property type="component" value="Unplaced"/>
</dbReference>
<evidence type="ECO:0000256" key="3">
    <source>
        <dbReference type="SAM" id="SignalP"/>
    </source>
</evidence>
<organism evidence="5 6">
    <name type="scientific">Mola mola</name>
    <name type="common">Ocean sunfish</name>
    <name type="synonym">Tetraodon mola</name>
    <dbReference type="NCBI Taxonomy" id="94237"/>
    <lineage>
        <taxon>Eukaryota</taxon>
        <taxon>Metazoa</taxon>
        <taxon>Chordata</taxon>
        <taxon>Craniata</taxon>
        <taxon>Vertebrata</taxon>
        <taxon>Euteleostomi</taxon>
        <taxon>Actinopterygii</taxon>
        <taxon>Neopterygii</taxon>
        <taxon>Teleostei</taxon>
        <taxon>Neoteleostei</taxon>
        <taxon>Acanthomorphata</taxon>
        <taxon>Eupercaria</taxon>
        <taxon>Tetraodontiformes</taxon>
        <taxon>Molidae</taxon>
        <taxon>Mola</taxon>
    </lineage>
</organism>
<dbReference type="AlphaFoldDB" id="A0A3Q3WMN4"/>
<evidence type="ECO:0000313" key="6">
    <source>
        <dbReference type="Proteomes" id="UP000261620"/>
    </source>
</evidence>
<dbReference type="OMA" id="PPEGNQW"/>
<dbReference type="Ensembl" id="ENSMMOT00000019366.1">
    <property type="protein sequence ID" value="ENSMMOP00000019051.1"/>
    <property type="gene ID" value="ENSMMOG00000014424.1"/>
</dbReference>
<evidence type="ECO:0000256" key="2">
    <source>
        <dbReference type="SAM" id="Phobius"/>
    </source>
</evidence>
<dbReference type="SUPFAM" id="SSF54117">
    <property type="entry name" value="Interleukin 8-like chemokines"/>
    <property type="match status" value="1"/>
</dbReference>
<feature type="chain" id="PRO_5018544963" description="Chemokine interleukin-8-like domain-containing protein" evidence="3">
    <location>
        <begin position="21"/>
        <end position="115"/>
    </location>
</feature>
<keyword evidence="2" id="KW-1133">Transmembrane helix</keyword>
<dbReference type="GO" id="GO:0006955">
    <property type="term" value="P:immune response"/>
    <property type="evidence" value="ECO:0007669"/>
    <property type="project" value="InterPro"/>
</dbReference>
<sequence length="115" mass="12762">MASRVAALLVGLICVGFAAAQIVLDCCKDKSERPFPIHLIQSYTIQEAGKGCDKSATVLQAGRQLCVSHPSEQAWVQKHINAVEKRNQRHKKNQVLSPFVLLLSGLLLLFFFFLL</sequence>
<dbReference type="InterPro" id="IPR036048">
    <property type="entry name" value="Interleukin_8-like_sf"/>
</dbReference>
<dbReference type="GO" id="GO:0005615">
    <property type="term" value="C:extracellular space"/>
    <property type="evidence" value="ECO:0007669"/>
    <property type="project" value="UniProtKB-KW"/>
</dbReference>
<feature type="signal peptide" evidence="3">
    <location>
        <begin position="1"/>
        <end position="20"/>
    </location>
</feature>
<name>A0A3Q3WMN4_MOLML</name>
<dbReference type="SMART" id="SM00199">
    <property type="entry name" value="SCY"/>
    <property type="match status" value="1"/>
</dbReference>
<keyword evidence="6" id="KW-1185">Reference proteome</keyword>
<evidence type="ECO:0000259" key="4">
    <source>
        <dbReference type="SMART" id="SM00199"/>
    </source>
</evidence>
<keyword evidence="2" id="KW-0812">Transmembrane</keyword>
<reference evidence="5" key="2">
    <citation type="submission" date="2025-09" db="UniProtKB">
        <authorList>
            <consortium name="Ensembl"/>
        </authorList>
    </citation>
    <scope>IDENTIFICATION</scope>
</reference>
<reference evidence="5" key="1">
    <citation type="submission" date="2025-08" db="UniProtKB">
        <authorList>
            <consortium name="Ensembl"/>
        </authorList>
    </citation>
    <scope>IDENTIFICATION</scope>
</reference>
<keyword evidence="3" id="KW-0732">Signal</keyword>
<dbReference type="Gene3D" id="2.40.50.40">
    <property type="match status" value="1"/>
</dbReference>
<evidence type="ECO:0000313" key="5">
    <source>
        <dbReference type="Ensembl" id="ENSMMOP00000019051.1"/>
    </source>
</evidence>
<accession>A0A3Q3WMN4</accession>
<feature type="domain" description="Chemokine interleukin-8-like" evidence="4">
    <location>
        <begin position="23"/>
        <end position="83"/>
    </location>
</feature>
<keyword evidence="1" id="KW-0202">Cytokine</keyword>
<feature type="transmembrane region" description="Helical" evidence="2">
    <location>
        <begin position="95"/>
        <end position="114"/>
    </location>
</feature>
<keyword evidence="2" id="KW-0472">Membrane</keyword>
<dbReference type="STRING" id="94237.ENSMMOP00000019051"/>